<organism evidence="1">
    <name type="scientific">Anguilla anguilla</name>
    <name type="common">European freshwater eel</name>
    <name type="synonym">Muraena anguilla</name>
    <dbReference type="NCBI Taxonomy" id="7936"/>
    <lineage>
        <taxon>Eukaryota</taxon>
        <taxon>Metazoa</taxon>
        <taxon>Chordata</taxon>
        <taxon>Craniata</taxon>
        <taxon>Vertebrata</taxon>
        <taxon>Euteleostomi</taxon>
        <taxon>Actinopterygii</taxon>
        <taxon>Neopterygii</taxon>
        <taxon>Teleostei</taxon>
        <taxon>Anguilliformes</taxon>
        <taxon>Anguillidae</taxon>
        <taxon>Anguilla</taxon>
    </lineage>
</organism>
<proteinExistence type="predicted"/>
<reference evidence="1" key="2">
    <citation type="journal article" date="2015" name="Fish Shellfish Immunol.">
        <title>Early steps in the European eel (Anguilla anguilla)-Vibrio vulnificus interaction in the gills: Role of the RtxA13 toxin.</title>
        <authorList>
            <person name="Callol A."/>
            <person name="Pajuelo D."/>
            <person name="Ebbesson L."/>
            <person name="Teles M."/>
            <person name="MacKenzie S."/>
            <person name="Amaro C."/>
        </authorList>
    </citation>
    <scope>NUCLEOTIDE SEQUENCE</scope>
</reference>
<name>A0A0E9TQT5_ANGAN</name>
<protein>
    <submittedName>
        <fullName evidence="1">Uncharacterized protein</fullName>
    </submittedName>
</protein>
<reference evidence="1" key="1">
    <citation type="submission" date="2014-11" db="EMBL/GenBank/DDBJ databases">
        <authorList>
            <person name="Amaro Gonzalez C."/>
        </authorList>
    </citation>
    <scope>NUCLEOTIDE SEQUENCE</scope>
</reference>
<evidence type="ECO:0000313" key="1">
    <source>
        <dbReference type="EMBL" id="JAH55797.1"/>
    </source>
</evidence>
<dbReference type="EMBL" id="GBXM01052780">
    <property type="protein sequence ID" value="JAH55797.1"/>
    <property type="molecule type" value="Transcribed_RNA"/>
</dbReference>
<sequence length="12" mass="1236">MPSPPTASCMSK</sequence>
<accession>A0A0E9TQT5</accession>